<organism evidence="14 15">
    <name type="scientific">Arcobacter porcinus</name>
    <dbReference type="NCBI Taxonomy" id="1935204"/>
    <lineage>
        <taxon>Bacteria</taxon>
        <taxon>Pseudomonadati</taxon>
        <taxon>Campylobacterota</taxon>
        <taxon>Epsilonproteobacteria</taxon>
        <taxon>Campylobacterales</taxon>
        <taxon>Arcobacteraceae</taxon>
        <taxon>Arcobacter</taxon>
    </lineage>
</organism>
<feature type="transmembrane region" description="Helical" evidence="12">
    <location>
        <begin position="165"/>
        <end position="186"/>
    </location>
</feature>
<comment type="similarity">
    <text evidence="2">Belongs to the phosphoribulokinase family.</text>
</comment>
<feature type="transmembrane region" description="Helical" evidence="12">
    <location>
        <begin position="198"/>
        <end position="222"/>
    </location>
</feature>
<keyword evidence="6 14" id="KW-0808">Transferase</keyword>
<reference evidence="14 15" key="1">
    <citation type="submission" date="2019-09" db="EMBL/GenBank/DDBJ databases">
        <title>Complete genome sequencing of four Arcobacter species reveals a diverse suite of mobile elements.</title>
        <authorList>
            <person name="Miller W.G."/>
            <person name="Yee E."/>
            <person name="Bono J.L."/>
        </authorList>
    </citation>
    <scope>NUCLEOTIDE SEQUENCE [LARGE SCALE GENOMIC DNA]</scope>
    <source>
        <strain evidence="14 15">CCUG 56899</strain>
    </source>
</reference>
<keyword evidence="7" id="KW-0547">Nucleotide-binding</keyword>
<keyword evidence="12" id="KW-0472">Membrane</keyword>
<sequence>MLYLLAPFAYIGTIFGDNESIIKIPLLLADLAILFFLVKIFPHKKQKLILFYFLNPIIIYSIYIHSQLDIIPTALLFGSVYFLLLDKIKISSIFFGLALSTKFHVIIALPLVLFYLYKKQKSIKVVEYIAISFFILLLLDLPFLFSEGFLNMVLLNPKQTLLFDTFYSIGTLKILLPIAAILMVYLHFFNQNKVNQDLLFFYFGLLFTATVFFIYPAPAWYVWMIPFLSIYFIQNQNQKKSVLLYGAFSLAYLIFFIFFYKSEYKDIIFLGNNIDLKIDVEKLRNLFFTILEATLLALLYAFYKYGIKSNSIYKKQTNLSIGIGGDSGVGKSTLVKNLKDILGDKLLQIEGDGEHKWERGDQNWNKFTHLDPKANHIHKQAEAIYELKHNQTIYRSEYDHANGKFTKPQKVEPKEFIVIAGLHPFYLPKLRKNIDLKIYIDTDENLRRHWKILRDTKKRGYSLDKILEQIESRIDDAKKYIYPQKNFADIIVNFFPINKIDLGSENADINIGLKITFDANIHIENILERLECDFVWDYNDDLKSQYIELKTIPLVDFENIAIDTIDNINEIITQDAKWDKGYDGLIQLISLKMISEKLKEEKE</sequence>
<keyword evidence="5" id="KW-0113">Calvin cycle</keyword>
<evidence type="ECO:0000259" key="13">
    <source>
        <dbReference type="Pfam" id="PF00485"/>
    </source>
</evidence>
<dbReference type="EMBL" id="CP036246">
    <property type="protein sequence ID" value="QEP40861.1"/>
    <property type="molecule type" value="Genomic_DNA"/>
</dbReference>
<keyword evidence="12" id="KW-0812">Transmembrane</keyword>
<dbReference type="SUPFAM" id="SSF52540">
    <property type="entry name" value="P-loop containing nucleoside triphosphate hydrolases"/>
    <property type="match status" value="2"/>
</dbReference>
<proteinExistence type="inferred from homology"/>
<dbReference type="GO" id="GO:0019253">
    <property type="term" value="P:reductive pentose-phosphate cycle"/>
    <property type="evidence" value="ECO:0007669"/>
    <property type="project" value="UniProtKB-KW"/>
</dbReference>
<evidence type="ECO:0000313" key="15">
    <source>
        <dbReference type="Proteomes" id="UP000322644"/>
    </source>
</evidence>
<feature type="domain" description="Phosphoribulokinase/uridine kinase" evidence="13">
    <location>
        <begin position="321"/>
        <end position="500"/>
    </location>
</feature>
<dbReference type="InterPro" id="IPR027417">
    <property type="entry name" value="P-loop_NTPase"/>
</dbReference>
<evidence type="ECO:0000256" key="10">
    <source>
        <dbReference type="ARBA" id="ARBA00031382"/>
    </source>
</evidence>
<keyword evidence="12" id="KW-1133">Transmembrane helix</keyword>
<evidence type="ECO:0000313" key="14">
    <source>
        <dbReference type="EMBL" id="QEP40861.1"/>
    </source>
</evidence>
<dbReference type="Proteomes" id="UP000322644">
    <property type="component" value="Chromosome"/>
</dbReference>
<reference evidence="14 15" key="2">
    <citation type="submission" date="2019-09" db="EMBL/GenBank/DDBJ databases">
        <title>Taxonomic note: a critical rebuttal of the proposed division of the genus Arcobacter into six genera, emended descriptions of Arcobacter anaerophilus and the genus Arcobacter, and an assessment of genus-level boundaries for Epsilonproteobacteria using in silico genomic comparator tools.</title>
        <authorList>
            <person name="On S.L.W."/>
            <person name="Miller W.G."/>
            <person name="Biggs P."/>
            <person name="Cornelius A."/>
            <person name="Vandamme P."/>
        </authorList>
    </citation>
    <scope>NUCLEOTIDE SEQUENCE [LARGE SCALE GENOMIC DNA]</scope>
    <source>
        <strain evidence="14 15">CCUG 56899</strain>
    </source>
</reference>
<feature type="transmembrane region" description="Helical" evidence="12">
    <location>
        <begin position="242"/>
        <end position="260"/>
    </location>
</feature>
<gene>
    <name evidence="14" type="ORF">APORC_1266</name>
</gene>
<dbReference type="Gene3D" id="3.40.50.300">
    <property type="entry name" value="P-loop containing nucleotide triphosphate hydrolases"/>
    <property type="match status" value="1"/>
</dbReference>
<evidence type="ECO:0000256" key="5">
    <source>
        <dbReference type="ARBA" id="ARBA00022567"/>
    </source>
</evidence>
<keyword evidence="4" id="KW-0602">Photosynthesis</keyword>
<evidence type="ECO:0000256" key="3">
    <source>
        <dbReference type="ARBA" id="ARBA00012042"/>
    </source>
</evidence>
<protein>
    <recommendedName>
        <fullName evidence="3">phosphoribulokinase</fullName>
        <ecNumber evidence="3">2.7.1.19</ecNumber>
    </recommendedName>
    <alternativeName>
        <fullName evidence="10">Phosphopentokinase</fullName>
    </alternativeName>
</protein>
<keyword evidence="9" id="KW-0067">ATP-binding</keyword>
<accession>A0A5C2HHU3</accession>
<name>A0A5C2HHU3_9BACT</name>
<dbReference type="PRINTS" id="PR00478">
    <property type="entry name" value="PHRIBLKINASE"/>
</dbReference>
<evidence type="ECO:0000256" key="2">
    <source>
        <dbReference type="ARBA" id="ARBA00009719"/>
    </source>
</evidence>
<feature type="transmembrane region" description="Helical" evidence="12">
    <location>
        <begin position="20"/>
        <end position="41"/>
    </location>
</feature>
<evidence type="ECO:0000256" key="9">
    <source>
        <dbReference type="ARBA" id="ARBA00022840"/>
    </source>
</evidence>
<dbReference type="Pfam" id="PF00485">
    <property type="entry name" value="PRK"/>
    <property type="match status" value="1"/>
</dbReference>
<evidence type="ECO:0000256" key="4">
    <source>
        <dbReference type="ARBA" id="ARBA00022531"/>
    </source>
</evidence>
<feature type="transmembrane region" description="Helical" evidence="12">
    <location>
        <begin position="88"/>
        <end position="116"/>
    </location>
</feature>
<comment type="pathway">
    <text evidence="1">Carbohydrate biosynthesis; Calvin cycle.</text>
</comment>
<dbReference type="PANTHER" id="PTHR10285">
    <property type="entry name" value="URIDINE KINASE"/>
    <property type="match status" value="1"/>
</dbReference>
<comment type="catalytic activity">
    <reaction evidence="11">
        <text>D-ribulose 5-phosphate + ATP = D-ribulose 1,5-bisphosphate + ADP + H(+)</text>
        <dbReference type="Rhea" id="RHEA:19365"/>
        <dbReference type="ChEBI" id="CHEBI:15378"/>
        <dbReference type="ChEBI" id="CHEBI:30616"/>
        <dbReference type="ChEBI" id="CHEBI:57870"/>
        <dbReference type="ChEBI" id="CHEBI:58121"/>
        <dbReference type="ChEBI" id="CHEBI:456216"/>
        <dbReference type="EC" id="2.7.1.19"/>
    </reaction>
</comment>
<dbReference type="GO" id="GO:0008974">
    <property type="term" value="F:phosphoribulokinase activity"/>
    <property type="evidence" value="ECO:0007669"/>
    <property type="project" value="UniProtKB-EC"/>
</dbReference>
<evidence type="ECO:0000256" key="11">
    <source>
        <dbReference type="ARBA" id="ARBA00047663"/>
    </source>
</evidence>
<keyword evidence="8 14" id="KW-0418">Kinase</keyword>
<dbReference type="InterPro" id="IPR006083">
    <property type="entry name" value="PRK/URK"/>
</dbReference>
<evidence type="ECO:0000256" key="8">
    <source>
        <dbReference type="ARBA" id="ARBA00022777"/>
    </source>
</evidence>
<evidence type="ECO:0000256" key="7">
    <source>
        <dbReference type="ARBA" id="ARBA00022741"/>
    </source>
</evidence>
<dbReference type="GO" id="GO:0005524">
    <property type="term" value="F:ATP binding"/>
    <property type="evidence" value="ECO:0007669"/>
    <property type="project" value="UniProtKB-KW"/>
</dbReference>
<feature type="transmembrane region" description="Helical" evidence="12">
    <location>
        <begin position="48"/>
        <end position="68"/>
    </location>
</feature>
<evidence type="ECO:0000256" key="1">
    <source>
        <dbReference type="ARBA" id="ARBA00005215"/>
    </source>
</evidence>
<dbReference type="EC" id="2.7.1.19" evidence="3"/>
<evidence type="ECO:0000256" key="12">
    <source>
        <dbReference type="SAM" id="Phobius"/>
    </source>
</evidence>
<feature type="transmembrane region" description="Helical" evidence="12">
    <location>
        <begin position="286"/>
        <end position="303"/>
    </location>
</feature>
<dbReference type="InterPro" id="IPR006082">
    <property type="entry name" value="PRK"/>
</dbReference>
<dbReference type="KEGG" id="apoc:APORC_1266"/>
<dbReference type="AlphaFoldDB" id="A0A5C2HHU3"/>
<feature type="transmembrane region" description="Helical" evidence="12">
    <location>
        <begin position="128"/>
        <end position="145"/>
    </location>
</feature>
<evidence type="ECO:0000256" key="6">
    <source>
        <dbReference type="ARBA" id="ARBA00022679"/>
    </source>
</evidence>